<dbReference type="Proteomes" id="UP000235371">
    <property type="component" value="Unassembled WGS sequence"/>
</dbReference>
<feature type="compositionally biased region" description="Gly residues" evidence="1">
    <location>
        <begin position="355"/>
        <end position="366"/>
    </location>
</feature>
<keyword evidence="4" id="KW-1185">Reference proteome</keyword>
<dbReference type="InParanoid" id="A0A2J6TR18"/>
<feature type="compositionally biased region" description="Gly residues" evidence="1">
    <location>
        <begin position="317"/>
        <end position="327"/>
    </location>
</feature>
<dbReference type="AlphaFoldDB" id="A0A2J6TR18"/>
<protein>
    <recommendedName>
        <fullName evidence="5">Lytic polysaccharide monooxygenase</fullName>
    </recommendedName>
</protein>
<gene>
    <name evidence="3" type="ORF">K444DRAFT_625030</name>
</gene>
<evidence type="ECO:0000313" key="4">
    <source>
        <dbReference type="Proteomes" id="UP000235371"/>
    </source>
</evidence>
<evidence type="ECO:0008006" key="5">
    <source>
        <dbReference type="Google" id="ProtNLM"/>
    </source>
</evidence>
<keyword evidence="2" id="KW-0732">Signal</keyword>
<reference evidence="3 4" key="1">
    <citation type="submission" date="2016-04" db="EMBL/GenBank/DDBJ databases">
        <title>A degradative enzymes factory behind the ericoid mycorrhizal symbiosis.</title>
        <authorList>
            <consortium name="DOE Joint Genome Institute"/>
            <person name="Martino E."/>
            <person name="Morin E."/>
            <person name="Grelet G."/>
            <person name="Kuo A."/>
            <person name="Kohler A."/>
            <person name="Daghino S."/>
            <person name="Barry K."/>
            <person name="Choi C."/>
            <person name="Cichocki N."/>
            <person name="Clum A."/>
            <person name="Copeland A."/>
            <person name="Hainaut M."/>
            <person name="Haridas S."/>
            <person name="Labutti K."/>
            <person name="Lindquist E."/>
            <person name="Lipzen A."/>
            <person name="Khouja H.-R."/>
            <person name="Murat C."/>
            <person name="Ohm R."/>
            <person name="Olson A."/>
            <person name="Spatafora J."/>
            <person name="Veneault-Fourrey C."/>
            <person name="Henrissat B."/>
            <person name="Grigoriev I."/>
            <person name="Martin F."/>
            <person name="Perotto S."/>
        </authorList>
    </citation>
    <scope>NUCLEOTIDE SEQUENCE [LARGE SCALE GENOMIC DNA]</scope>
    <source>
        <strain evidence="3 4">E</strain>
    </source>
</reference>
<dbReference type="PANTHER" id="PTHR34587">
    <property type="entry name" value="VWFA DOMAIN-CONTAINING PROTEIN"/>
    <property type="match status" value="1"/>
</dbReference>
<feature type="region of interest" description="Disordered" evidence="1">
    <location>
        <begin position="295"/>
        <end position="403"/>
    </location>
</feature>
<proteinExistence type="predicted"/>
<feature type="compositionally biased region" description="Low complexity" evidence="1">
    <location>
        <begin position="328"/>
        <end position="354"/>
    </location>
</feature>
<feature type="compositionally biased region" description="Low complexity" evidence="1">
    <location>
        <begin position="367"/>
        <end position="382"/>
    </location>
</feature>
<dbReference type="EMBL" id="KZ613746">
    <property type="protein sequence ID" value="PMD65453.1"/>
    <property type="molecule type" value="Genomic_DNA"/>
</dbReference>
<feature type="compositionally biased region" description="Low complexity" evidence="1">
    <location>
        <begin position="295"/>
        <end position="316"/>
    </location>
</feature>
<dbReference type="STRING" id="1095630.A0A2J6TR18"/>
<dbReference type="GeneID" id="36590548"/>
<feature type="chain" id="PRO_5014397774" description="Lytic polysaccharide monooxygenase" evidence="2">
    <location>
        <begin position="19"/>
        <end position="627"/>
    </location>
</feature>
<feature type="compositionally biased region" description="Gly residues" evidence="1">
    <location>
        <begin position="384"/>
        <end position="401"/>
    </location>
</feature>
<feature type="signal peptide" evidence="2">
    <location>
        <begin position="1"/>
        <end position="18"/>
    </location>
</feature>
<sequence>MFTPSLLVLLASAGLIEARSIHEARHLHALVHQRAAGGGGDATATTLAADAIQSGSFNDGSLETGSDGATQALSLTSRNNFINHCAGKTLTNGLQFTTGSCNGIPMGDIPAKSQMVSSIITFPLSGSKTIESDVTFNITVQTQNLVAGSFTNADATYYAAPQALSGGKVVGHTHVTVQDLGPNLNPKQPLDATQFAFFKGINDAGDGKGGLTAVVTGGLPAGNYRVCTMTSSSNHQPVLMPVAQRGTPDDCTKFTVIGTGTTKNIAANDGSKGLAAASLAAAAVALGPNVNVAQSSGGNAGSTTSTSQATSTNSAAGGKGGKGGKGVVKGSAGNSGNAATTTSTSQAAITTLAAGNGGKGGKGGNAGNSTTAAKTTTSAKTTIRGGGKGVVKGSAGNGGKGTKTASAAQVISTTVVQKVTVIESFFEFTFALGGLPPSVSKKGNQFFVLEQLFEDITIACGAACEEQFTTCTAIEGPGFSFEKCSTQKEACGAAASSQSSSVAPVKITATITVPPTATVTGSVLSETTISTTYTSSLASPTAVLASGAAAIVTSAPAVDNAQATSSACSLTTSTVFVDTPAETQPALAVAAPFSNSTIATGTGSAAPAINTAAPASGSSALGGIAAL</sequence>
<dbReference type="InterPro" id="IPR053216">
    <property type="entry name" value="Appressorial_penetr-assoc"/>
</dbReference>
<name>A0A2J6TR18_9HELO</name>
<evidence type="ECO:0000256" key="2">
    <source>
        <dbReference type="SAM" id="SignalP"/>
    </source>
</evidence>
<dbReference type="RefSeq" id="XP_024742357.1">
    <property type="nucleotide sequence ID" value="XM_024882471.1"/>
</dbReference>
<accession>A0A2J6TR18</accession>
<organism evidence="3 4">
    <name type="scientific">Hyaloscypha bicolor E</name>
    <dbReference type="NCBI Taxonomy" id="1095630"/>
    <lineage>
        <taxon>Eukaryota</taxon>
        <taxon>Fungi</taxon>
        <taxon>Dikarya</taxon>
        <taxon>Ascomycota</taxon>
        <taxon>Pezizomycotina</taxon>
        <taxon>Leotiomycetes</taxon>
        <taxon>Helotiales</taxon>
        <taxon>Hyaloscyphaceae</taxon>
        <taxon>Hyaloscypha</taxon>
        <taxon>Hyaloscypha bicolor</taxon>
    </lineage>
</organism>
<evidence type="ECO:0000313" key="3">
    <source>
        <dbReference type="EMBL" id="PMD65453.1"/>
    </source>
</evidence>
<dbReference type="PANTHER" id="PTHR34587:SF2">
    <property type="entry name" value="G-PROTEIN COUPLED RECEPTORS FAMILY 1 PROFILE DOMAIN-CONTAINING PROTEIN"/>
    <property type="match status" value="1"/>
</dbReference>
<dbReference type="OrthoDB" id="2336871at2759"/>
<evidence type="ECO:0000256" key="1">
    <source>
        <dbReference type="SAM" id="MobiDB-lite"/>
    </source>
</evidence>